<organism evidence="1 2">
    <name type="scientific">Acinetobacter soli</name>
    <dbReference type="NCBI Taxonomy" id="487316"/>
    <lineage>
        <taxon>Bacteria</taxon>
        <taxon>Pseudomonadati</taxon>
        <taxon>Pseudomonadota</taxon>
        <taxon>Gammaproteobacteria</taxon>
        <taxon>Moraxellales</taxon>
        <taxon>Moraxellaceae</taxon>
        <taxon>Acinetobacter</taxon>
    </lineage>
</organism>
<proteinExistence type="predicted"/>
<dbReference type="KEGG" id="asol:BEN76_16985"/>
<dbReference type="AlphaFoldDB" id="A0A1P8ENS2"/>
<gene>
    <name evidence="1" type="ORF">BEN76_16985</name>
</gene>
<dbReference type="RefSeq" id="WP_076033750.1">
    <property type="nucleotide sequence ID" value="NZ_CP016898.1"/>
</dbReference>
<reference evidence="1 2" key="1">
    <citation type="submission" date="2016-08" db="EMBL/GenBank/DDBJ databases">
        <title>Complete genome sequence of Acinetobacter baylyi strain GFJ2.</title>
        <authorList>
            <person name="Tabata M."/>
            <person name="Kuboki S."/>
            <person name="Gibu N."/>
            <person name="Kinouchi Y."/>
            <person name="Vangnai A."/>
            <person name="Kasai D."/>
            <person name="Fukuda M."/>
        </authorList>
    </citation>
    <scope>NUCLEOTIDE SEQUENCE [LARGE SCALE GENOMIC DNA]</scope>
    <source>
        <strain evidence="1 2">GFJ2</strain>
        <plasmid evidence="2">Plasmid pgfj2</plasmid>
    </source>
</reference>
<sequence length="123" mass="14114">MGQAKKRGSFEDRVKQAQEANDNFYGQKSSIEDVRKALDLPDDAQALGYVIYLPDPDEFVSDLVDNNEIFSVLYTKLPELAKIYDEPQDAIDDAKKITKHNLLVCVLFESSKQYFINDLWANY</sequence>
<protein>
    <submittedName>
        <fullName evidence="1">Uncharacterized protein</fullName>
    </submittedName>
</protein>
<evidence type="ECO:0000313" key="2">
    <source>
        <dbReference type="Proteomes" id="UP000185674"/>
    </source>
</evidence>
<evidence type="ECO:0000313" key="1">
    <source>
        <dbReference type="EMBL" id="APV37742.1"/>
    </source>
</evidence>
<accession>A0A1P8ENS2</accession>
<geneLocation type="plasmid" evidence="2">
    <name>pgfj2</name>
</geneLocation>
<dbReference type="EMBL" id="CP016898">
    <property type="protein sequence ID" value="APV37742.1"/>
    <property type="molecule type" value="Genomic_DNA"/>
</dbReference>
<keyword evidence="1" id="KW-0614">Plasmid</keyword>
<dbReference type="Proteomes" id="UP000185674">
    <property type="component" value="Plasmid pGFJ2"/>
</dbReference>
<name>A0A1P8ENS2_9GAMM</name>